<dbReference type="AlphaFoldDB" id="A0A2C6KLX0"/>
<dbReference type="VEuPathDB" id="ToxoDB:CSUI_001124"/>
<dbReference type="OrthoDB" id="354099at2759"/>
<gene>
    <name evidence="1" type="ORF">CSUI_001124</name>
</gene>
<organism evidence="1 2">
    <name type="scientific">Cystoisospora suis</name>
    <dbReference type="NCBI Taxonomy" id="483139"/>
    <lineage>
        <taxon>Eukaryota</taxon>
        <taxon>Sar</taxon>
        <taxon>Alveolata</taxon>
        <taxon>Apicomplexa</taxon>
        <taxon>Conoidasida</taxon>
        <taxon>Coccidia</taxon>
        <taxon>Eucoccidiorida</taxon>
        <taxon>Eimeriorina</taxon>
        <taxon>Sarcocystidae</taxon>
        <taxon>Cystoisospora</taxon>
    </lineage>
</organism>
<sequence length="265" mass="27567">GYFCKKYSWLKTPTEDSVNPDILTTVNGKKQLYSNIGSICPKGYYCSEGTTQPTACPQGYTSGLGATQQSDCYPCDPGHYCPSAGTSLPCNEGYVCYEGAIIPNPTNKDTQKGERCKEGFYCPRGSYKMLSAAGAASCTPCAAGTFCPWLATPANSSTAIKTCPVGHSCPAGTSTPLQCPAGTLQASQGSSNCQPCPKNFYCSTKGLTQATGTCFAGFYCSSGAILPAEPNLVYGEDGNLNGKCPPGYSCAGDKDPVPCPAGTYQ</sequence>
<dbReference type="Gene3D" id="2.10.50.10">
    <property type="entry name" value="Tumor Necrosis Factor Receptor, subunit A, domain 2"/>
    <property type="match status" value="1"/>
</dbReference>
<feature type="non-terminal residue" evidence="1">
    <location>
        <position position="1"/>
    </location>
</feature>
<keyword evidence="2" id="KW-1185">Reference proteome</keyword>
<dbReference type="SUPFAM" id="SSF57184">
    <property type="entry name" value="Growth factor receptor domain"/>
    <property type="match status" value="2"/>
</dbReference>
<accession>A0A2C6KLX0</accession>
<dbReference type="EMBL" id="MIGC01000441">
    <property type="protein sequence ID" value="PHJ25031.1"/>
    <property type="molecule type" value="Genomic_DNA"/>
</dbReference>
<evidence type="ECO:0000313" key="1">
    <source>
        <dbReference type="EMBL" id="PHJ25031.1"/>
    </source>
</evidence>
<proteinExistence type="predicted"/>
<dbReference type="InterPro" id="IPR009030">
    <property type="entry name" value="Growth_fac_rcpt_cys_sf"/>
</dbReference>
<evidence type="ECO:0000313" key="2">
    <source>
        <dbReference type="Proteomes" id="UP000221165"/>
    </source>
</evidence>
<dbReference type="Proteomes" id="UP000221165">
    <property type="component" value="Unassembled WGS sequence"/>
</dbReference>
<protein>
    <submittedName>
        <fullName evidence="1">Gcc2 and gcc3 domain-containing protein</fullName>
    </submittedName>
</protein>
<dbReference type="PANTHER" id="PTHR47236">
    <property type="entry name" value="GENE, 32742-RELATED-RELATED"/>
    <property type="match status" value="1"/>
</dbReference>
<dbReference type="PANTHER" id="PTHR47236:SF4">
    <property type="entry name" value="GENE 9195-RELATED"/>
    <property type="match status" value="1"/>
</dbReference>
<dbReference type="SMART" id="SM01411">
    <property type="entry name" value="Ephrin_rec_like"/>
    <property type="match status" value="3"/>
</dbReference>
<dbReference type="GeneID" id="94424541"/>
<reference evidence="1 2" key="1">
    <citation type="journal article" date="2017" name="Int. J. Parasitol.">
        <title>The genome of the protozoan parasite Cystoisospora suis and a reverse vaccinology approach to identify vaccine candidates.</title>
        <authorList>
            <person name="Palmieri N."/>
            <person name="Shrestha A."/>
            <person name="Ruttkowski B."/>
            <person name="Beck T."/>
            <person name="Vogl C."/>
            <person name="Tomley F."/>
            <person name="Blake D.P."/>
            <person name="Joachim A."/>
        </authorList>
    </citation>
    <scope>NUCLEOTIDE SEQUENCE [LARGE SCALE GENOMIC DNA]</scope>
    <source>
        <strain evidence="1 2">Wien I</strain>
    </source>
</reference>
<dbReference type="RefSeq" id="XP_067926703.1">
    <property type="nucleotide sequence ID" value="XM_068061330.1"/>
</dbReference>
<comment type="caution">
    <text evidence="1">The sequence shown here is derived from an EMBL/GenBank/DDBJ whole genome shotgun (WGS) entry which is preliminary data.</text>
</comment>
<name>A0A2C6KLX0_9APIC</name>
<feature type="non-terminal residue" evidence="1">
    <location>
        <position position="265"/>
    </location>
</feature>